<proteinExistence type="predicted"/>
<dbReference type="Proteomes" id="UP000184073">
    <property type="component" value="Unassembled WGS sequence"/>
</dbReference>
<dbReference type="GeneID" id="63731499"/>
<evidence type="ECO:0000313" key="2">
    <source>
        <dbReference type="EMBL" id="OJJ02604.1"/>
    </source>
</evidence>
<organism evidence="2 3">
    <name type="scientific">Aspergillus versicolor CBS 583.65</name>
    <dbReference type="NCBI Taxonomy" id="1036611"/>
    <lineage>
        <taxon>Eukaryota</taxon>
        <taxon>Fungi</taxon>
        <taxon>Dikarya</taxon>
        <taxon>Ascomycota</taxon>
        <taxon>Pezizomycotina</taxon>
        <taxon>Eurotiomycetes</taxon>
        <taxon>Eurotiomycetidae</taxon>
        <taxon>Eurotiales</taxon>
        <taxon>Aspergillaceae</taxon>
        <taxon>Aspergillus</taxon>
        <taxon>Aspergillus subgen. Nidulantes</taxon>
    </lineage>
</organism>
<dbReference type="AlphaFoldDB" id="A0A1L9PM37"/>
<dbReference type="EMBL" id="KV878129">
    <property type="protein sequence ID" value="OJJ02604.1"/>
    <property type="molecule type" value="Genomic_DNA"/>
</dbReference>
<reference evidence="3" key="1">
    <citation type="journal article" date="2017" name="Genome Biol.">
        <title>Comparative genomics reveals high biological diversity and specific adaptations in the industrially and medically important fungal genus Aspergillus.</title>
        <authorList>
            <person name="de Vries R.P."/>
            <person name="Riley R."/>
            <person name="Wiebenga A."/>
            <person name="Aguilar-Osorio G."/>
            <person name="Amillis S."/>
            <person name="Uchima C.A."/>
            <person name="Anderluh G."/>
            <person name="Asadollahi M."/>
            <person name="Askin M."/>
            <person name="Barry K."/>
            <person name="Battaglia E."/>
            <person name="Bayram O."/>
            <person name="Benocci T."/>
            <person name="Braus-Stromeyer S.A."/>
            <person name="Caldana C."/>
            <person name="Canovas D."/>
            <person name="Cerqueira G.C."/>
            <person name="Chen F."/>
            <person name="Chen W."/>
            <person name="Choi C."/>
            <person name="Clum A."/>
            <person name="Dos Santos R.A."/>
            <person name="Damasio A.R."/>
            <person name="Diallinas G."/>
            <person name="Emri T."/>
            <person name="Fekete E."/>
            <person name="Flipphi M."/>
            <person name="Freyberg S."/>
            <person name="Gallo A."/>
            <person name="Gournas C."/>
            <person name="Habgood R."/>
            <person name="Hainaut M."/>
            <person name="Harispe M.L."/>
            <person name="Henrissat B."/>
            <person name="Hilden K.S."/>
            <person name="Hope R."/>
            <person name="Hossain A."/>
            <person name="Karabika E."/>
            <person name="Karaffa L."/>
            <person name="Karanyi Z."/>
            <person name="Krasevec N."/>
            <person name="Kuo A."/>
            <person name="Kusch H."/>
            <person name="LaButti K."/>
            <person name="Lagendijk E.L."/>
            <person name="Lapidus A."/>
            <person name="Levasseur A."/>
            <person name="Lindquist E."/>
            <person name="Lipzen A."/>
            <person name="Logrieco A.F."/>
            <person name="MacCabe A."/>
            <person name="Maekelae M.R."/>
            <person name="Malavazi I."/>
            <person name="Melin P."/>
            <person name="Meyer V."/>
            <person name="Mielnichuk N."/>
            <person name="Miskei M."/>
            <person name="Molnar A.P."/>
            <person name="Mule G."/>
            <person name="Ngan C.Y."/>
            <person name="Orejas M."/>
            <person name="Orosz E."/>
            <person name="Ouedraogo J.P."/>
            <person name="Overkamp K.M."/>
            <person name="Park H.-S."/>
            <person name="Perrone G."/>
            <person name="Piumi F."/>
            <person name="Punt P.J."/>
            <person name="Ram A.F."/>
            <person name="Ramon A."/>
            <person name="Rauscher S."/>
            <person name="Record E."/>
            <person name="Riano-Pachon D.M."/>
            <person name="Robert V."/>
            <person name="Roehrig J."/>
            <person name="Ruller R."/>
            <person name="Salamov A."/>
            <person name="Salih N.S."/>
            <person name="Samson R.A."/>
            <person name="Sandor E."/>
            <person name="Sanguinetti M."/>
            <person name="Schuetze T."/>
            <person name="Sepcic K."/>
            <person name="Shelest E."/>
            <person name="Sherlock G."/>
            <person name="Sophianopoulou V."/>
            <person name="Squina F.M."/>
            <person name="Sun H."/>
            <person name="Susca A."/>
            <person name="Todd R.B."/>
            <person name="Tsang A."/>
            <person name="Unkles S.E."/>
            <person name="van de Wiele N."/>
            <person name="van Rossen-Uffink D."/>
            <person name="Oliveira J.V."/>
            <person name="Vesth T.C."/>
            <person name="Visser J."/>
            <person name="Yu J.-H."/>
            <person name="Zhou M."/>
            <person name="Andersen M.R."/>
            <person name="Archer D.B."/>
            <person name="Baker S.E."/>
            <person name="Benoit I."/>
            <person name="Brakhage A.A."/>
            <person name="Braus G.H."/>
            <person name="Fischer R."/>
            <person name="Frisvad J.C."/>
            <person name="Goldman G.H."/>
            <person name="Houbraken J."/>
            <person name="Oakley B."/>
            <person name="Pocsi I."/>
            <person name="Scazzocchio C."/>
            <person name="Seiboth B."/>
            <person name="vanKuyk P.A."/>
            <person name="Wortman J."/>
            <person name="Dyer P.S."/>
            <person name="Grigoriev I.V."/>
        </authorList>
    </citation>
    <scope>NUCLEOTIDE SEQUENCE [LARGE SCALE GENOMIC DNA]</scope>
    <source>
        <strain evidence="3">CBS 583.65</strain>
    </source>
</reference>
<dbReference type="RefSeq" id="XP_040668366.1">
    <property type="nucleotide sequence ID" value="XM_040815988.1"/>
</dbReference>
<name>A0A1L9PM37_ASPVE</name>
<gene>
    <name evidence="2" type="ORF">ASPVEDRAFT_684535</name>
</gene>
<dbReference type="VEuPathDB" id="FungiDB:ASPVEDRAFT_684535"/>
<evidence type="ECO:0000256" key="1">
    <source>
        <dbReference type="SAM" id="MobiDB-lite"/>
    </source>
</evidence>
<feature type="compositionally biased region" description="Polar residues" evidence="1">
    <location>
        <begin position="128"/>
        <end position="142"/>
    </location>
</feature>
<feature type="region of interest" description="Disordered" evidence="1">
    <location>
        <begin position="113"/>
        <end position="142"/>
    </location>
</feature>
<protein>
    <submittedName>
        <fullName evidence="2">Uncharacterized protein</fullName>
    </submittedName>
</protein>
<accession>A0A1L9PM37</accession>
<sequence length="181" mass="20235">MQCIAEGLICDKVPGTCFLPINLDHGHYLSICEPPRFQIILLGFIQSTNDHPHPPAQWCFTCFFFLLVSPPSMPQKRLHLPSVLLLFLAVSLLRLRILTFMFCCREPFRNDHAKNDTDRHPPPIVEKMTSQSSTPASGTSVQGCPCQRSLAIPKVPSTPSFSFVSIVQPPRSAHDRIDVQG</sequence>
<evidence type="ECO:0000313" key="3">
    <source>
        <dbReference type="Proteomes" id="UP000184073"/>
    </source>
</evidence>
<keyword evidence="3" id="KW-1185">Reference proteome</keyword>